<reference evidence="1" key="1">
    <citation type="submission" date="2021-06" db="EMBL/GenBank/DDBJ databases">
        <authorList>
            <person name="Kallberg Y."/>
            <person name="Tangrot J."/>
            <person name="Rosling A."/>
        </authorList>
    </citation>
    <scope>NUCLEOTIDE SEQUENCE</scope>
    <source>
        <strain evidence="1">MT106</strain>
    </source>
</reference>
<accession>A0A9N9B5W2</accession>
<dbReference type="Proteomes" id="UP000789831">
    <property type="component" value="Unassembled WGS sequence"/>
</dbReference>
<protein>
    <submittedName>
        <fullName evidence="1">7986_t:CDS:1</fullName>
    </submittedName>
</protein>
<name>A0A9N9B5W2_9GLOM</name>
<dbReference type="AlphaFoldDB" id="A0A9N9B5W2"/>
<comment type="caution">
    <text evidence="1">The sequence shown here is derived from an EMBL/GenBank/DDBJ whole genome shotgun (WGS) entry which is preliminary data.</text>
</comment>
<dbReference type="OrthoDB" id="2326988at2759"/>
<dbReference type="EMBL" id="CAJVPL010001161">
    <property type="protein sequence ID" value="CAG8556286.1"/>
    <property type="molecule type" value="Genomic_DNA"/>
</dbReference>
<evidence type="ECO:0000313" key="2">
    <source>
        <dbReference type="Proteomes" id="UP000789831"/>
    </source>
</evidence>
<proteinExistence type="predicted"/>
<gene>
    <name evidence="1" type="ORF">AGERDE_LOCUS6926</name>
</gene>
<evidence type="ECO:0000313" key="1">
    <source>
        <dbReference type="EMBL" id="CAG8556286.1"/>
    </source>
</evidence>
<sequence length="228" mass="26015">MASTLATLCLHEIIKYFYVSEGEGCANNELNKNRQLFRFALVNRHWCDTAIPLLWRRPFPLISANTNTQPLFHYNIFIKQLSLRSLSTAIIDWQKSKRYHNQQESRKNDAPAAESHFEAFKAICHNLIDSPANIFFEITIDYNYNIFQIINSKASLGQLHSLKISLIYDAELLKISTITHFGRALEIILEAIQDSNLDVGIQQIDAPMTSNQSVRNVLAGKFLPSSQS</sequence>
<keyword evidence="2" id="KW-1185">Reference proteome</keyword>
<organism evidence="1 2">
    <name type="scientific">Ambispora gerdemannii</name>
    <dbReference type="NCBI Taxonomy" id="144530"/>
    <lineage>
        <taxon>Eukaryota</taxon>
        <taxon>Fungi</taxon>
        <taxon>Fungi incertae sedis</taxon>
        <taxon>Mucoromycota</taxon>
        <taxon>Glomeromycotina</taxon>
        <taxon>Glomeromycetes</taxon>
        <taxon>Archaeosporales</taxon>
        <taxon>Ambisporaceae</taxon>
        <taxon>Ambispora</taxon>
    </lineage>
</organism>